<dbReference type="EMBL" id="CVRI01000067">
    <property type="protein sequence ID" value="CRL06819.1"/>
    <property type="molecule type" value="Genomic_DNA"/>
</dbReference>
<protein>
    <submittedName>
        <fullName evidence="2">CLUMA_CG019649, isoform A</fullName>
    </submittedName>
</protein>
<gene>
    <name evidence="2" type="ORF">CLUMA_CG019649</name>
</gene>
<dbReference type="Proteomes" id="UP000183832">
    <property type="component" value="Unassembled WGS sequence"/>
</dbReference>
<proteinExistence type="predicted"/>
<accession>A0A1J1J2V9</accession>
<keyword evidence="3" id="KW-1185">Reference proteome</keyword>
<evidence type="ECO:0000256" key="1">
    <source>
        <dbReference type="SAM" id="MobiDB-lite"/>
    </source>
</evidence>
<feature type="region of interest" description="Disordered" evidence="1">
    <location>
        <begin position="68"/>
        <end position="88"/>
    </location>
</feature>
<sequence length="88" mass="10446">MFQIFLESLACFFSHIPQDTSQTTQKKSKLKNLSSQKGRKYVKLIVDGEKKFIQVGCCDIQDEDVRRSKKKTRNYHKRNSRHAYKHCH</sequence>
<dbReference type="AlphaFoldDB" id="A0A1J1J2V9"/>
<evidence type="ECO:0000313" key="3">
    <source>
        <dbReference type="Proteomes" id="UP000183832"/>
    </source>
</evidence>
<evidence type="ECO:0000313" key="2">
    <source>
        <dbReference type="EMBL" id="CRL06819.1"/>
    </source>
</evidence>
<name>A0A1J1J2V9_9DIPT</name>
<reference evidence="2 3" key="1">
    <citation type="submission" date="2015-04" db="EMBL/GenBank/DDBJ databases">
        <authorList>
            <person name="Syromyatnikov M.Y."/>
            <person name="Popov V.N."/>
        </authorList>
    </citation>
    <scope>NUCLEOTIDE SEQUENCE [LARGE SCALE GENOMIC DNA]</scope>
</reference>
<organism evidence="2 3">
    <name type="scientific">Clunio marinus</name>
    <dbReference type="NCBI Taxonomy" id="568069"/>
    <lineage>
        <taxon>Eukaryota</taxon>
        <taxon>Metazoa</taxon>
        <taxon>Ecdysozoa</taxon>
        <taxon>Arthropoda</taxon>
        <taxon>Hexapoda</taxon>
        <taxon>Insecta</taxon>
        <taxon>Pterygota</taxon>
        <taxon>Neoptera</taxon>
        <taxon>Endopterygota</taxon>
        <taxon>Diptera</taxon>
        <taxon>Nematocera</taxon>
        <taxon>Chironomoidea</taxon>
        <taxon>Chironomidae</taxon>
        <taxon>Clunio</taxon>
    </lineage>
</organism>